<reference evidence="4 5" key="1">
    <citation type="journal article" date="2016" name="Nat. Commun.">
        <title>Thousands of microbial genomes shed light on interconnected biogeochemical processes in an aquifer system.</title>
        <authorList>
            <person name="Anantharaman K."/>
            <person name="Brown C.T."/>
            <person name="Hug L.A."/>
            <person name="Sharon I."/>
            <person name="Castelle C.J."/>
            <person name="Probst A.J."/>
            <person name="Thomas B.C."/>
            <person name="Singh A."/>
            <person name="Wilkins M.J."/>
            <person name="Karaoz U."/>
            <person name="Brodie E.L."/>
            <person name="Williams K.H."/>
            <person name="Hubbard S.S."/>
            <person name="Banfield J.F."/>
        </authorList>
    </citation>
    <scope>NUCLEOTIDE SEQUENCE [LARGE SCALE GENOMIC DNA]</scope>
</reference>
<protein>
    <recommendedName>
        <fullName evidence="3">YdbS-like PH domain-containing protein</fullName>
    </recommendedName>
</protein>
<dbReference type="EMBL" id="MHNW01000047">
    <property type="protein sequence ID" value="OGZ52437.1"/>
    <property type="molecule type" value="Genomic_DNA"/>
</dbReference>
<feature type="domain" description="YdbS-like PH" evidence="3">
    <location>
        <begin position="76"/>
        <end position="158"/>
    </location>
</feature>
<accession>A0A1G2GQE6</accession>
<keyword evidence="2" id="KW-0472">Membrane</keyword>
<feature type="compositionally biased region" description="Acidic residues" evidence="1">
    <location>
        <begin position="180"/>
        <end position="191"/>
    </location>
</feature>
<dbReference type="Proteomes" id="UP000179106">
    <property type="component" value="Unassembled WGS sequence"/>
</dbReference>
<feature type="transmembrane region" description="Helical" evidence="2">
    <location>
        <begin position="52"/>
        <end position="74"/>
    </location>
</feature>
<proteinExistence type="predicted"/>
<gene>
    <name evidence="4" type="ORF">A3B25_01975</name>
</gene>
<evidence type="ECO:0000256" key="1">
    <source>
        <dbReference type="SAM" id="MobiDB-lite"/>
    </source>
</evidence>
<evidence type="ECO:0000313" key="5">
    <source>
        <dbReference type="Proteomes" id="UP000179106"/>
    </source>
</evidence>
<keyword evidence="2" id="KW-1133">Transmembrane helix</keyword>
<name>A0A1G2GQE6_9BACT</name>
<dbReference type="PANTHER" id="PTHR34473">
    <property type="entry name" value="UPF0699 TRANSMEMBRANE PROTEIN YDBS"/>
    <property type="match status" value="1"/>
</dbReference>
<organism evidence="4 5">
    <name type="scientific">Candidatus Ryanbacteria bacterium RIFCSPLOWO2_01_FULL_48_26</name>
    <dbReference type="NCBI Taxonomy" id="1802126"/>
    <lineage>
        <taxon>Bacteria</taxon>
        <taxon>Candidatus Ryaniibacteriota</taxon>
    </lineage>
</organism>
<feature type="transmembrane region" description="Helical" evidence="2">
    <location>
        <begin position="21"/>
        <end position="37"/>
    </location>
</feature>
<sequence length="191" mass="22066">MDLAETHRLGTRAFLLFLSRRLKWPAIFAVVLVALWTQKSRVPFEYHDWTDYGLNILALVWIGLLVFVFLRSFFEYRGYSFRFDEEFFNVTRGYFVKHEMGIVYQQIQYVTVKCGIFDRAIGVGHLIIMTGTGGGNSAPSEIVLPALDKNKAQFVRRELLRKAHVHSGGRVQRQSREVVDDSEEADEEEGE</sequence>
<evidence type="ECO:0000256" key="2">
    <source>
        <dbReference type="SAM" id="Phobius"/>
    </source>
</evidence>
<evidence type="ECO:0000259" key="3">
    <source>
        <dbReference type="Pfam" id="PF03703"/>
    </source>
</evidence>
<dbReference type="AlphaFoldDB" id="A0A1G2GQE6"/>
<comment type="caution">
    <text evidence="4">The sequence shown here is derived from an EMBL/GenBank/DDBJ whole genome shotgun (WGS) entry which is preliminary data.</text>
</comment>
<dbReference type="PANTHER" id="PTHR34473:SF2">
    <property type="entry name" value="UPF0699 TRANSMEMBRANE PROTEIN YDBT"/>
    <property type="match status" value="1"/>
</dbReference>
<keyword evidence="2" id="KW-0812">Transmembrane</keyword>
<evidence type="ECO:0000313" key="4">
    <source>
        <dbReference type="EMBL" id="OGZ52437.1"/>
    </source>
</evidence>
<dbReference type="Pfam" id="PF03703">
    <property type="entry name" value="bPH_2"/>
    <property type="match status" value="1"/>
</dbReference>
<feature type="region of interest" description="Disordered" evidence="1">
    <location>
        <begin position="166"/>
        <end position="191"/>
    </location>
</feature>
<dbReference type="InterPro" id="IPR005182">
    <property type="entry name" value="YdbS-like_PH"/>
</dbReference>